<keyword evidence="1" id="KW-0812">Transmembrane</keyword>
<dbReference type="OrthoDB" id="9791851at2"/>
<keyword evidence="3" id="KW-1185">Reference proteome</keyword>
<dbReference type="PANTHER" id="PTHR30092">
    <property type="entry name" value="INNER MEMBRANE PROTEIN CRED"/>
    <property type="match status" value="1"/>
</dbReference>
<proteinExistence type="predicted"/>
<comment type="caution">
    <text evidence="2">The sequence shown here is derived from an EMBL/GenBank/DDBJ whole genome shotgun (WGS) entry which is preliminary data.</text>
</comment>
<dbReference type="PANTHER" id="PTHR30092:SF0">
    <property type="entry name" value="INNER MEMBRANE PROTEIN CRED"/>
    <property type="match status" value="1"/>
</dbReference>
<sequence length="91" mass="9109">MIGFAAAYAAAAGATGAVVAGFTATLFAGRRWALSAFGGFALLYGVLYVVLSLEDAALLAGAVTGFVILTAMMFGTRKVDWSAGGSPAVKI</sequence>
<feature type="transmembrane region" description="Helical" evidence="1">
    <location>
        <begin position="6"/>
        <end position="27"/>
    </location>
</feature>
<feature type="transmembrane region" description="Helical" evidence="1">
    <location>
        <begin position="57"/>
        <end position="75"/>
    </location>
</feature>
<evidence type="ECO:0000313" key="3">
    <source>
        <dbReference type="Proteomes" id="UP000246132"/>
    </source>
</evidence>
<feature type="transmembrane region" description="Helical" evidence="1">
    <location>
        <begin position="32"/>
        <end position="51"/>
    </location>
</feature>
<evidence type="ECO:0000313" key="2">
    <source>
        <dbReference type="EMBL" id="RKF07492.1"/>
    </source>
</evidence>
<accession>A0A3A8AAY9</accession>
<keyword evidence="1" id="KW-1133">Transmembrane helix</keyword>
<gene>
    <name evidence="2" type="ORF">DEM25_006765</name>
</gene>
<protein>
    <submittedName>
        <fullName evidence="2">Uncharacterized protein</fullName>
    </submittedName>
</protein>
<dbReference type="InterPro" id="IPR010364">
    <property type="entry name" value="Uncharacterised_IM_CreD"/>
</dbReference>
<dbReference type="AlphaFoldDB" id="A0A3A8AAY9"/>
<dbReference type="GO" id="GO:0005886">
    <property type="term" value="C:plasma membrane"/>
    <property type="evidence" value="ECO:0007669"/>
    <property type="project" value="TreeGrafter"/>
</dbReference>
<organism evidence="2 3">
    <name type="scientific">Oceaniradius stylonematis</name>
    <dbReference type="NCBI Taxonomy" id="2184161"/>
    <lineage>
        <taxon>Bacteria</taxon>
        <taxon>Pseudomonadati</taxon>
        <taxon>Pseudomonadota</taxon>
        <taxon>Alphaproteobacteria</taxon>
        <taxon>Hyphomicrobiales</taxon>
        <taxon>Ahrensiaceae</taxon>
        <taxon>Oceaniradius</taxon>
    </lineage>
</organism>
<dbReference type="Proteomes" id="UP000246132">
    <property type="component" value="Unassembled WGS sequence"/>
</dbReference>
<keyword evidence="1" id="KW-0472">Membrane</keyword>
<dbReference type="Pfam" id="PF06123">
    <property type="entry name" value="CreD"/>
    <property type="match status" value="1"/>
</dbReference>
<evidence type="ECO:0000256" key="1">
    <source>
        <dbReference type="SAM" id="Phobius"/>
    </source>
</evidence>
<reference evidence="2 3" key="1">
    <citation type="journal article" date="2018" name="Int. J. Syst. Bacteriol.">
        <title>Oceaniradius stylonemae gen. nov., sp. nov., isolated from a red alga, Stylonema cornu-cervi.</title>
        <authorList>
            <person name="Jeong S."/>
        </authorList>
    </citation>
    <scope>NUCLEOTIDE SEQUENCE [LARGE SCALE GENOMIC DNA]</scope>
    <source>
        <strain evidence="2 3">StC1</strain>
    </source>
</reference>
<dbReference type="EMBL" id="QFWV02000004">
    <property type="protein sequence ID" value="RKF07492.1"/>
    <property type="molecule type" value="Genomic_DNA"/>
</dbReference>
<name>A0A3A8AAY9_9HYPH</name>